<dbReference type="EMBL" id="JACIBY010000029">
    <property type="protein sequence ID" value="MBB3842199.1"/>
    <property type="molecule type" value="Genomic_DNA"/>
</dbReference>
<dbReference type="RefSeq" id="WP_183980400.1">
    <property type="nucleotide sequence ID" value="NZ_JACIBY010000029.1"/>
</dbReference>
<dbReference type="InterPro" id="IPR046558">
    <property type="entry name" value="DUF6712"/>
</dbReference>
<evidence type="ECO:0000313" key="3">
    <source>
        <dbReference type="Proteomes" id="UP000541352"/>
    </source>
</evidence>
<evidence type="ECO:0000313" key="2">
    <source>
        <dbReference type="EMBL" id="MBB3842199.1"/>
    </source>
</evidence>
<dbReference type="Proteomes" id="UP000541352">
    <property type="component" value="Unassembled WGS sequence"/>
</dbReference>
<gene>
    <name evidence="2" type="ORF">FHS57_006230</name>
</gene>
<keyword evidence="3" id="KW-1185">Reference proteome</keyword>
<evidence type="ECO:0000256" key="1">
    <source>
        <dbReference type="SAM" id="MobiDB-lite"/>
    </source>
</evidence>
<accession>A0A7W5ZS96</accession>
<protein>
    <submittedName>
        <fullName evidence="2">Uncharacterized protein</fullName>
    </submittedName>
</protein>
<organism evidence="2 3">
    <name type="scientific">Runella defluvii</name>
    <dbReference type="NCBI Taxonomy" id="370973"/>
    <lineage>
        <taxon>Bacteria</taxon>
        <taxon>Pseudomonadati</taxon>
        <taxon>Bacteroidota</taxon>
        <taxon>Cytophagia</taxon>
        <taxon>Cytophagales</taxon>
        <taxon>Spirosomataceae</taxon>
        <taxon>Runella</taxon>
    </lineage>
</organism>
<feature type="compositionally biased region" description="Pro residues" evidence="1">
    <location>
        <begin position="306"/>
        <end position="315"/>
    </location>
</feature>
<comment type="caution">
    <text evidence="2">The sequence shown here is derived from an EMBL/GenBank/DDBJ whole genome shotgun (WGS) entry which is preliminary data.</text>
</comment>
<proteinExistence type="predicted"/>
<sequence length="330" mass="37402">MAKLISTNQQLRAFLGGAYSASDDFDRIKPYIELAEQTYIAKAISSELLLHLETLADSSSISEKEQNLLQLTRRALAFYGYWMYLPFATGVDGDNGLQETTTERTQPIRLAVLEKRIATTADYASQALESVLLTLFNRPDDFPVWKSSDTYENANRLFLRNGTELKTACSYTRGHHRLYLSMNGFLEERQRKTIVPMLGEDFAEALLEAQSEGNLTPLNKKLLLYVQRALGYAAYEDALMQLTVVQLPNGGLRVLSEFDGINNQRSLTDQDKVFCEYKNTISTQAQSYLRELRGFLDANADDFPLYTPPTTPRPKGPIDNSQYNTVIRMR</sequence>
<name>A0A7W5ZS96_9BACT</name>
<feature type="region of interest" description="Disordered" evidence="1">
    <location>
        <begin position="306"/>
        <end position="330"/>
    </location>
</feature>
<dbReference type="Pfam" id="PF20459">
    <property type="entry name" value="DUF6712"/>
    <property type="match status" value="2"/>
</dbReference>
<dbReference type="AlphaFoldDB" id="A0A7W5ZS96"/>
<feature type="compositionally biased region" description="Polar residues" evidence="1">
    <location>
        <begin position="319"/>
        <end position="330"/>
    </location>
</feature>
<reference evidence="2 3" key="1">
    <citation type="submission" date="2020-08" db="EMBL/GenBank/DDBJ databases">
        <title>Genomic Encyclopedia of Type Strains, Phase IV (KMG-IV): sequencing the most valuable type-strain genomes for metagenomic binning, comparative biology and taxonomic classification.</title>
        <authorList>
            <person name="Goeker M."/>
        </authorList>
    </citation>
    <scope>NUCLEOTIDE SEQUENCE [LARGE SCALE GENOMIC DNA]</scope>
    <source>
        <strain evidence="2 3">DSM 17976</strain>
    </source>
</reference>